<accession>A0A7W9YN63</accession>
<organism evidence="1 2">
    <name type="scientific">Nocardiopsis mwathae</name>
    <dbReference type="NCBI Taxonomy" id="1472723"/>
    <lineage>
        <taxon>Bacteria</taxon>
        <taxon>Bacillati</taxon>
        <taxon>Actinomycetota</taxon>
        <taxon>Actinomycetes</taxon>
        <taxon>Streptosporangiales</taxon>
        <taxon>Nocardiopsidaceae</taxon>
        <taxon>Nocardiopsis</taxon>
    </lineage>
</organism>
<dbReference type="Proteomes" id="UP000546642">
    <property type="component" value="Unassembled WGS sequence"/>
</dbReference>
<dbReference type="NCBIfam" id="NF041390">
    <property type="entry name" value="TadE_Rv3655c"/>
    <property type="match status" value="1"/>
</dbReference>
<sequence>MPCSRAGDRGTVTAETAVALPSLLLVLGAGITAVQAATVQLECVDAARLGARALAKGESESTVLALVTGAAPEAADVALSADGGFARVVVTAPIRLGPVTDLPVLAVGEAATPVEPGPRPPR</sequence>
<dbReference type="RefSeq" id="WP_221308192.1">
    <property type="nucleotide sequence ID" value="NZ_JACHDS010000001.1"/>
</dbReference>
<gene>
    <name evidence="1" type="ORF">HNR23_004221</name>
</gene>
<evidence type="ECO:0000313" key="1">
    <source>
        <dbReference type="EMBL" id="MBB6174161.1"/>
    </source>
</evidence>
<protein>
    <submittedName>
        <fullName evidence="1">Flp pilus assembly protein TadG</fullName>
    </submittedName>
</protein>
<dbReference type="InterPro" id="IPR049790">
    <property type="entry name" value="Rv3655c/TadE"/>
</dbReference>
<evidence type="ECO:0000313" key="2">
    <source>
        <dbReference type="Proteomes" id="UP000546642"/>
    </source>
</evidence>
<keyword evidence="2" id="KW-1185">Reference proteome</keyword>
<dbReference type="EMBL" id="JACHDS010000001">
    <property type="protein sequence ID" value="MBB6174161.1"/>
    <property type="molecule type" value="Genomic_DNA"/>
</dbReference>
<dbReference type="AlphaFoldDB" id="A0A7W9YN63"/>
<proteinExistence type="predicted"/>
<comment type="caution">
    <text evidence="1">The sequence shown here is derived from an EMBL/GenBank/DDBJ whole genome shotgun (WGS) entry which is preliminary data.</text>
</comment>
<reference evidence="1 2" key="1">
    <citation type="submission" date="2020-08" db="EMBL/GenBank/DDBJ databases">
        <title>Sequencing the genomes of 1000 actinobacteria strains.</title>
        <authorList>
            <person name="Klenk H.-P."/>
        </authorList>
    </citation>
    <scope>NUCLEOTIDE SEQUENCE [LARGE SCALE GENOMIC DNA]</scope>
    <source>
        <strain evidence="1 2">DSM 46659</strain>
    </source>
</reference>
<name>A0A7W9YN63_9ACTN</name>